<evidence type="ECO:0000256" key="1">
    <source>
        <dbReference type="SAM" id="MobiDB-lite"/>
    </source>
</evidence>
<accession>A0A840MLG7</accession>
<feature type="compositionally biased region" description="Low complexity" evidence="1">
    <location>
        <begin position="113"/>
        <end position="123"/>
    </location>
</feature>
<feature type="compositionally biased region" description="Pro residues" evidence="1">
    <location>
        <begin position="92"/>
        <end position="112"/>
    </location>
</feature>
<dbReference type="Proteomes" id="UP000575898">
    <property type="component" value="Unassembled WGS sequence"/>
</dbReference>
<dbReference type="RefSeq" id="WP_184035949.1">
    <property type="nucleotide sequence ID" value="NZ_JACHHY010000004.1"/>
</dbReference>
<feature type="region of interest" description="Disordered" evidence="1">
    <location>
        <begin position="1"/>
        <end position="54"/>
    </location>
</feature>
<dbReference type="EMBL" id="JACHHY010000004">
    <property type="protein sequence ID" value="MBB5017727.1"/>
    <property type="molecule type" value="Genomic_DNA"/>
</dbReference>
<keyword evidence="4" id="KW-1185">Reference proteome</keyword>
<evidence type="ECO:0000256" key="2">
    <source>
        <dbReference type="SAM" id="Phobius"/>
    </source>
</evidence>
<feature type="compositionally biased region" description="Basic and acidic residues" evidence="1">
    <location>
        <begin position="225"/>
        <end position="245"/>
    </location>
</feature>
<reference evidence="3 4" key="1">
    <citation type="submission" date="2020-08" db="EMBL/GenBank/DDBJ databases">
        <title>Genomic Encyclopedia of Type Strains, Phase IV (KMG-IV): sequencing the most valuable type-strain genomes for metagenomic binning, comparative biology and taxonomic classification.</title>
        <authorList>
            <person name="Goeker M."/>
        </authorList>
    </citation>
    <scope>NUCLEOTIDE SEQUENCE [LARGE SCALE GENOMIC DNA]</scope>
    <source>
        <strain evidence="3 4">DSM 27165</strain>
    </source>
</reference>
<feature type="region of interest" description="Disordered" evidence="1">
    <location>
        <begin position="83"/>
        <end position="251"/>
    </location>
</feature>
<proteinExistence type="predicted"/>
<sequence>MTKPDSSNSKRPTLFQPDEKAVPDSFSVLDAATVQGSPRRKSNSATPAKKQHSRVWLVTGGIALSAIAGGVAWLMLSAKHDDPAPTEVVAAPSPPVSKPISPPPQPARPPVDTPTDAPVVAEPAAEEPADAPAADPTTRLESVLTAKEQPTAQPEDELTEAFSSGTAVVAGAAAAGVAAAAKTTPAAKNQKDVAKAPAAHKAPTTKPSASTKAAPAKPSGANKSSDAELLREEVISHLEKAERQKPASKPR</sequence>
<keyword evidence="2" id="KW-1133">Transmembrane helix</keyword>
<keyword evidence="2" id="KW-0472">Membrane</keyword>
<feature type="compositionally biased region" description="Polar residues" evidence="1">
    <location>
        <begin position="1"/>
        <end position="11"/>
    </location>
</feature>
<organism evidence="3 4">
    <name type="scientific">Chitinivorax tropicus</name>
    <dbReference type="NCBI Taxonomy" id="714531"/>
    <lineage>
        <taxon>Bacteria</taxon>
        <taxon>Pseudomonadati</taxon>
        <taxon>Pseudomonadota</taxon>
        <taxon>Betaproteobacteria</taxon>
        <taxon>Chitinivorax</taxon>
    </lineage>
</organism>
<protein>
    <submittedName>
        <fullName evidence="3">Type IV secretory pathway VirB10-like protein</fullName>
    </submittedName>
</protein>
<comment type="caution">
    <text evidence="3">The sequence shown here is derived from an EMBL/GenBank/DDBJ whole genome shotgun (WGS) entry which is preliminary data.</text>
</comment>
<evidence type="ECO:0000313" key="3">
    <source>
        <dbReference type="EMBL" id="MBB5017727.1"/>
    </source>
</evidence>
<feature type="transmembrane region" description="Helical" evidence="2">
    <location>
        <begin position="55"/>
        <end position="76"/>
    </location>
</feature>
<gene>
    <name evidence="3" type="ORF">HNQ59_000996</name>
</gene>
<feature type="compositionally biased region" description="Low complexity" evidence="1">
    <location>
        <begin position="195"/>
        <end position="219"/>
    </location>
</feature>
<evidence type="ECO:0000313" key="4">
    <source>
        <dbReference type="Proteomes" id="UP000575898"/>
    </source>
</evidence>
<dbReference type="AlphaFoldDB" id="A0A840MLG7"/>
<feature type="compositionally biased region" description="Low complexity" evidence="1">
    <location>
        <begin position="165"/>
        <end position="187"/>
    </location>
</feature>
<keyword evidence="2" id="KW-0812">Transmembrane</keyword>
<name>A0A840MLG7_9PROT</name>